<dbReference type="AlphaFoldDB" id="A0A645IEN5"/>
<organism evidence="1">
    <name type="scientific">bioreactor metagenome</name>
    <dbReference type="NCBI Taxonomy" id="1076179"/>
    <lineage>
        <taxon>unclassified sequences</taxon>
        <taxon>metagenomes</taxon>
        <taxon>ecological metagenomes</taxon>
    </lineage>
</organism>
<protein>
    <submittedName>
        <fullName evidence="1">Uncharacterized protein</fullName>
    </submittedName>
</protein>
<gene>
    <name evidence="1" type="ORF">SDC9_197357</name>
</gene>
<accession>A0A645IEN5</accession>
<comment type="caution">
    <text evidence="1">The sequence shown here is derived from an EMBL/GenBank/DDBJ whole genome shotgun (WGS) entry which is preliminary data.</text>
</comment>
<reference evidence="1" key="1">
    <citation type="submission" date="2019-08" db="EMBL/GenBank/DDBJ databases">
        <authorList>
            <person name="Kucharzyk K."/>
            <person name="Murdoch R.W."/>
            <person name="Higgins S."/>
            <person name="Loffler F."/>
        </authorList>
    </citation>
    <scope>NUCLEOTIDE SEQUENCE</scope>
</reference>
<evidence type="ECO:0000313" key="1">
    <source>
        <dbReference type="EMBL" id="MPN49735.1"/>
    </source>
</evidence>
<name>A0A645IEN5_9ZZZZ</name>
<sequence length="39" mass="4391">MYALSTLIFVSILVLLVLINVAQVRGENKRNKEMEKGEA</sequence>
<dbReference type="EMBL" id="VSSQ01113246">
    <property type="protein sequence ID" value="MPN49735.1"/>
    <property type="molecule type" value="Genomic_DNA"/>
</dbReference>
<proteinExistence type="predicted"/>